<dbReference type="Proteomes" id="UP000494125">
    <property type="component" value="Unassembled WGS sequence"/>
</dbReference>
<reference evidence="2 3" key="1">
    <citation type="submission" date="2019-09" db="EMBL/GenBank/DDBJ databases">
        <authorList>
            <person name="Depoorter E."/>
        </authorList>
    </citation>
    <scope>NUCLEOTIDE SEQUENCE [LARGE SCALE GENOMIC DNA]</scope>
    <source>
        <strain evidence="2">LMG 24065</strain>
    </source>
</reference>
<dbReference type="EMBL" id="CABVPN010000036">
    <property type="protein sequence ID" value="VWC19072.1"/>
    <property type="molecule type" value="Genomic_DNA"/>
</dbReference>
<evidence type="ECO:0000313" key="2">
    <source>
        <dbReference type="EMBL" id="VWC19072.1"/>
    </source>
</evidence>
<dbReference type="SUPFAM" id="SSF56954">
    <property type="entry name" value="Outer membrane efflux proteins (OEP)"/>
    <property type="match status" value="1"/>
</dbReference>
<feature type="region of interest" description="Disordered" evidence="1">
    <location>
        <begin position="60"/>
        <end position="86"/>
    </location>
</feature>
<keyword evidence="3" id="KW-1185">Reference proteome</keyword>
<feature type="compositionally biased region" description="Gly residues" evidence="1">
    <location>
        <begin position="60"/>
        <end position="74"/>
    </location>
</feature>
<evidence type="ECO:0000313" key="3">
    <source>
        <dbReference type="Proteomes" id="UP000494125"/>
    </source>
</evidence>
<organism evidence="2 3">
    <name type="scientific">Burkholderia diffusa</name>
    <dbReference type="NCBI Taxonomy" id="488732"/>
    <lineage>
        <taxon>Bacteria</taxon>
        <taxon>Pseudomonadati</taxon>
        <taxon>Pseudomonadota</taxon>
        <taxon>Betaproteobacteria</taxon>
        <taxon>Burkholderiales</taxon>
        <taxon>Burkholderiaceae</taxon>
        <taxon>Burkholderia</taxon>
        <taxon>Burkholderia cepacia complex</taxon>
    </lineage>
</organism>
<protein>
    <submittedName>
        <fullName evidence="2">RND transporter</fullName>
    </submittedName>
</protein>
<dbReference type="AlphaFoldDB" id="A0A6P2QMU3"/>
<dbReference type="Gene3D" id="1.20.1600.10">
    <property type="entry name" value="Outer membrane efflux proteins (OEP)"/>
    <property type="match status" value="1"/>
</dbReference>
<sequence length="115" mass="11435">MAANDRSYRLSREGFRCGLTDYVNVPVAQQQLLRAQETAARIDAERLAAHAPLMAALGGGVETGTEARGGGLPGGQPSHDESAAGAAASGAKLVAAVARPAQVTAAGASGVPAAR</sequence>
<proteinExistence type="predicted"/>
<accession>A0A6P2QMU3</accession>
<evidence type="ECO:0000256" key="1">
    <source>
        <dbReference type="SAM" id="MobiDB-lite"/>
    </source>
</evidence>
<gene>
    <name evidence="2" type="ORF">BDI24065_05761</name>
</gene>
<name>A0A6P2QMU3_9BURK</name>